<dbReference type="Proteomes" id="UP000050761">
    <property type="component" value="Unassembled WGS sequence"/>
</dbReference>
<evidence type="ECO:0000313" key="2">
    <source>
        <dbReference type="Proteomes" id="UP000050761"/>
    </source>
</evidence>
<sequence>MTAPAWTVPHAPWTSRQKSVDAESKSSHSEYYGHSSCLHHHIPLPPRLYSLIPFLRILLLLTVSAIIALDYPANPSAQHIRLIDSIAKTTALYSAAAYRSYSSNASHMRAEVRARNANSQMQRQTPGEAKKL</sequence>
<gene>
    <name evidence="1" type="ORF">HPBE_LOCUS22071</name>
</gene>
<evidence type="ECO:0000313" key="3">
    <source>
        <dbReference type="WBParaSite" id="HPBE_0002207201-mRNA-1"/>
    </source>
</evidence>
<reference evidence="1 2" key="1">
    <citation type="submission" date="2018-11" db="EMBL/GenBank/DDBJ databases">
        <authorList>
            <consortium name="Pathogen Informatics"/>
        </authorList>
    </citation>
    <scope>NUCLEOTIDE SEQUENCE [LARGE SCALE GENOMIC DNA]</scope>
</reference>
<name>A0A183GHM4_HELPZ</name>
<dbReference type="AlphaFoldDB" id="A0A183GHM4"/>
<protein>
    <submittedName>
        <fullName evidence="3">DUF148 domain-containing protein</fullName>
    </submittedName>
</protein>
<proteinExistence type="predicted"/>
<accession>A0A3P8DF76</accession>
<evidence type="ECO:0000313" key="1">
    <source>
        <dbReference type="EMBL" id="VDP30115.1"/>
    </source>
</evidence>
<reference evidence="3" key="2">
    <citation type="submission" date="2019-09" db="UniProtKB">
        <authorList>
            <consortium name="WormBaseParasite"/>
        </authorList>
    </citation>
    <scope>IDENTIFICATION</scope>
</reference>
<keyword evidence="2" id="KW-1185">Reference proteome</keyword>
<organism evidence="2 3">
    <name type="scientific">Heligmosomoides polygyrus</name>
    <name type="common">Parasitic roundworm</name>
    <dbReference type="NCBI Taxonomy" id="6339"/>
    <lineage>
        <taxon>Eukaryota</taxon>
        <taxon>Metazoa</taxon>
        <taxon>Ecdysozoa</taxon>
        <taxon>Nematoda</taxon>
        <taxon>Chromadorea</taxon>
        <taxon>Rhabditida</taxon>
        <taxon>Rhabditina</taxon>
        <taxon>Rhabditomorpha</taxon>
        <taxon>Strongyloidea</taxon>
        <taxon>Heligmosomidae</taxon>
        <taxon>Heligmosomoides</taxon>
    </lineage>
</organism>
<dbReference type="EMBL" id="UZAH01033620">
    <property type="protein sequence ID" value="VDP30115.1"/>
    <property type="molecule type" value="Genomic_DNA"/>
</dbReference>
<accession>A0A183GHM4</accession>
<dbReference type="WBParaSite" id="HPBE_0002207201-mRNA-1">
    <property type="protein sequence ID" value="HPBE_0002207201-mRNA-1"/>
    <property type="gene ID" value="HPBE_0002207201"/>
</dbReference>